<dbReference type="CDD" id="cd04793">
    <property type="entry name" value="LanC"/>
    <property type="match status" value="1"/>
</dbReference>
<organism evidence="1 2">
    <name type="scientific">Streptomyces hesseae</name>
    <dbReference type="NCBI Taxonomy" id="3075519"/>
    <lineage>
        <taxon>Bacteria</taxon>
        <taxon>Bacillati</taxon>
        <taxon>Actinomycetota</taxon>
        <taxon>Actinomycetes</taxon>
        <taxon>Kitasatosporales</taxon>
        <taxon>Streptomycetaceae</taxon>
        <taxon>Streptomyces</taxon>
    </lineage>
</organism>
<reference evidence="1" key="1">
    <citation type="submission" date="2024-05" db="EMBL/GenBank/DDBJ databases">
        <title>30 novel species of actinomycetes from the DSMZ collection.</title>
        <authorList>
            <person name="Nouioui I."/>
        </authorList>
    </citation>
    <scope>NUCLEOTIDE SEQUENCE</scope>
    <source>
        <strain evidence="1">DSM 40473</strain>
    </source>
</reference>
<dbReference type="EMBL" id="JAVRFI010000030">
    <property type="protein sequence ID" value="MDT0453385.1"/>
    <property type="molecule type" value="Genomic_DNA"/>
</dbReference>
<dbReference type="InterPro" id="IPR007822">
    <property type="entry name" value="LANC-like"/>
</dbReference>
<dbReference type="SUPFAM" id="SSF158745">
    <property type="entry name" value="LanC-like"/>
    <property type="match status" value="1"/>
</dbReference>
<protein>
    <submittedName>
        <fullName evidence="1">Lanthionine synthetase C family protein</fullName>
    </submittedName>
</protein>
<evidence type="ECO:0000313" key="2">
    <source>
        <dbReference type="Proteomes" id="UP001180531"/>
    </source>
</evidence>
<dbReference type="Proteomes" id="UP001180531">
    <property type="component" value="Unassembled WGS sequence"/>
</dbReference>
<dbReference type="SMART" id="SM01260">
    <property type="entry name" value="LANC_like"/>
    <property type="match status" value="1"/>
</dbReference>
<accession>A0ABU2SX40</accession>
<dbReference type="RefSeq" id="WP_311615206.1">
    <property type="nucleotide sequence ID" value="NZ_JAVRFI010000030.1"/>
</dbReference>
<keyword evidence="2" id="KW-1185">Reference proteome</keyword>
<proteinExistence type="predicted"/>
<dbReference type="Pfam" id="PF05147">
    <property type="entry name" value="LANC_like"/>
    <property type="match status" value="1"/>
</dbReference>
<dbReference type="PRINTS" id="PR01950">
    <property type="entry name" value="LANCSUPER"/>
</dbReference>
<dbReference type="PRINTS" id="PR01955">
    <property type="entry name" value="LANCFRANKIA"/>
</dbReference>
<dbReference type="Gene3D" id="1.50.10.20">
    <property type="match status" value="1"/>
</dbReference>
<dbReference type="InterPro" id="IPR033889">
    <property type="entry name" value="LanC"/>
</dbReference>
<sequence length="461" mass="48894">MNDQATVTLSTPPSLTLSPIDDTLSPIGERARSAAADTGWEILHRMRDHTGDWTELTVPDPFTAEPLKAWHPLGTDPGDLGMALAYSAADELRPDDGWDRLAFEHAKRLIEAYTHAVDLGVGLFNGTAGVAYALRALSRGGERYRRALHDVEATLITRVDEQLAALPPSGGLASDAYDVISGLSGAAMYLLAAGDADERRRDAADRIVEQFCRLVVVPPPLGLWTPPARITEIERNRSPHLHDGYLNLGFAHGVPGVASVLGVAAARGSAVPGLPEAVSALGELITDCLVETDYGPDLPYFKLPPERQGEQGGLARSAWCYGNLGGAVALANCASVDPRFLDTAIRLLESVERRPVELRHIDNPSLCHGIAGQITIQRYIAAVAAKHGRRWAGPGQETLDRLLAMADPAAAFGMRNDNVPGARTDSPGFLTGSGGTAVALVSLGAERITGAEYMLCGGVPC</sequence>
<comment type="caution">
    <text evidence="1">The sequence shown here is derived from an EMBL/GenBank/DDBJ whole genome shotgun (WGS) entry which is preliminary data.</text>
</comment>
<name>A0ABU2SX40_9ACTN</name>
<gene>
    <name evidence="1" type="ORF">RM609_30510</name>
</gene>
<evidence type="ECO:0000313" key="1">
    <source>
        <dbReference type="EMBL" id="MDT0453385.1"/>
    </source>
</evidence>